<dbReference type="AlphaFoldDB" id="A0A4S8R5F7"/>
<dbReference type="EMBL" id="PQXL01000197">
    <property type="protein sequence ID" value="THV49399.1"/>
    <property type="molecule type" value="Genomic_DNA"/>
</dbReference>
<protein>
    <submittedName>
        <fullName evidence="1">Uncharacterized protein</fullName>
    </submittedName>
</protein>
<organism evidence="1 2">
    <name type="scientific">Botrytis galanthina</name>
    <dbReference type="NCBI Taxonomy" id="278940"/>
    <lineage>
        <taxon>Eukaryota</taxon>
        <taxon>Fungi</taxon>
        <taxon>Dikarya</taxon>
        <taxon>Ascomycota</taxon>
        <taxon>Pezizomycotina</taxon>
        <taxon>Leotiomycetes</taxon>
        <taxon>Helotiales</taxon>
        <taxon>Sclerotiniaceae</taxon>
        <taxon>Botrytis</taxon>
    </lineage>
</organism>
<keyword evidence="2" id="KW-1185">Reference proteome</keyword>
<sequence>MSGQETSNSHNVDETEVYSHQVENLARNRTLPIVRRNLIAEHKFCWDMTHGDVKNLFEL</sequence>
<comment type="caution">
    <text evidence="1">The sequence shown here is derived from an EMBL/GenBank/DDBJ whole genome shotgun (WGS) entry which is preliminary data.</text>
</comment>
<evidence type="ECO:0000313" key="1">
    <source>
        <dbReference type="EMBL" id="THV49399.1"/>
    </source>
</evidence>
<name>A0A4S8R5F7_9HELO</name>
<accession>A0A4S8R5F7</accession>
<evidence type="ECO:0000313" key="2">
    <source>
        <dbReference type="Proteomes" id="UP000308671"/>
    </source>
</evidence>
<proteinExistence type="predicted"/>
<reference evidence="1 2" key="1">
    <citation type="submission" date="2017-12" db="EMBL/GenBank/DDBJ databases">
        <title>Comparative genomics of Botrytis spp.</title>
        <authorList>
            <person name="Valero-Jimenez C.A."/>
            <person name="Tapia P."/>
            <person name="Veloso J."/>
            <person name="Silva-Moreno E."/>
            <person name="Staats M."/>
            <person name="Valdes J.H."/>
            <person name="Van Kan J.A.L."/>
        </authorList>
    </citation>
    <scope>NUCLEOTIDE SEQUENCE [LARGE SCALE GENOMIC DNA]</scope>
    <source>
        <strain evidence="1 2">MUCL435</strain>
    </source>
</reference>
<gene>
    <name evidence="1" type="ORF">BGAL_0197g00160</name>
</gene>
<dbReference type="Proteomes" id="UP000308671">
    <property type="component" value="Unassembled WGS sequence"/>
</dbReference>